<feature type="domain" description="Dihydroorotate dehydrogenase catalytic" evidence="12">
    <location>
        <begin position="4"/>
        <end position="282"/>
    </location>
</feature>
<evidence type="ECO:0000256" key="3">
    <source>
        <dbReference type="ARBA" id="ARBA00022630"/>
    </source>
</evidence>
<dbReference type="GO" id="GO:0006212">
    <property type="term" value="P:uracil catabolic process"/>
    <property type="evidence" value="ECO:0007669"/>
    <property type="project" value="TreeGrafter"/>
</dbReference>
<dbReference type="GO" id="GO:0005737">
    <property type="term" value="C:cytoplasm"/>
    <property type="evidence" value="ECO:0007669"/>
    <property type="project" value="InterPro"/>
</dbReference>
<keyword evidence="6" id="KW-0560">Oxidoreductase</keyword>
<dbReference type="GO" id="GO:0004152">
    <property type="term" value="F:dihydroorotate dehydrogenase activity"/>
    <property type="evidence" value="ECO:0007669"/>
    <property type="project" value="InterPro"/>
</dbReference>
<comment type="cofactor">
    <cofactor evidence="1">
        <name>FMN</name>
        <dbReference type="ChEBI" id="CHEBI:58210"/>
    </cofactor>
</comment>
<dbReference type="EC" id="1.3.1.1" evidence="11"/>
<reference evidence="13 14" key="1">
    <citation type="journal article" date="2016" name="Nat. Biotechnol.">
        <title>Measurement of bacterial replication rates in microbial communities.</title>
        <authorList>
            <person name="Brown C.T."/>
            <person name="Olm M.R."/>
            <person name="Thomas B.C."/>
            <person name="Banfield J.F."/>
        </authorList>
    </citation>
    <scope>NUCLEOTIDE SEQUENCE [LARGE SCALE GENOMIC DNA]</scope>
    <source>
        <strain evidence="13">CAG:67_53_122</strain>
    </source>
</reference>
<evidence type="ECO:0000256" key="10">
    <source>
        <dbReference type="ARBA" id="ARBA00049714"/>
    </source>
</evidence>
<dbReference type="GeneID" id="73804123"/>
<dbReference type="GO" id="GO:0004159">
    <property type="term" value="F:dihydropyrimidine dehydrogenase (NAD+) activity"/>
    <property type="evidence" value="ECO:0007669"/>
    <property type="project" value="UniProtKB-EC"/>
</dbReference>
<dbReference type="AlphaFoldDB" id="A0A1Q6F9X4"/>
<evidence type="ECO:0000256" key="5">
    <source>
        <dbReference type="ARBA" id="ARBA00022975"/>
    </source>
</evidence>
<dbReference type="InterPro" id="IPR005720">
    <property type="entry name" value="Dihydroorotate_DH_cat"/>
</dbReference>
<dbReference type="GO" id="GO:0002058">
    <property type="term" value="F:uracil binding"/>
    <property type="evidence" value="ECO:0007669"/>
    <property type="project" value="TreeGrafter"/>
</dbReference>
<name>A0A1Q6F9X4_9BACT</name>
<evidence type="ECO:0000256" key="1">
    <source>
        <dbReference type="ARBA" id="ARBA00001917"/>
    </source>
</evidence>
<dbReference type="GO" id="GO:0050661">
    <property type="term" value="F:NADP binding"/>
    <property type="evidence" value="ECO:0007669"/>
    <property type="project" value="TreeGrafter"/>
</dbReference>
<dbReference type="Gene3D" id="3.20.20.70">
    <property type="entry name" value="Aldolase class I"/>
    <property type="match status" value="1"/>
</dbReference>
<evidence type="ECO:0000256" key="7">
    <source>
        <dbReference type="ARBA" id="ARBA00047685"/>
    </source>
</evidence>
<dbReference type="GO" id="GO:0006210">
    <property type="term" value="P:thymine catabolic process"/>
    <property type="evidence" value="ECO:0007669"/>
    <property type="project" value="TreeGrafter"/>
</dbReference>
<dbReference type="SUPFAM" id="SSF51395">
    <property type="entry name" value="FMN-linked oxidoreductases"/>
    <property type="match status" value="1"/>
</dbReference>
<dbReference type="RefSeq" id="WP_004330069.1">
    <property type="nucleotide sequence ID" value="NZ_BAAFKT010000015.1"/>
</dbReference>
<dbReference type="Proteomes" id="UP000187417">
    <property type="component" value="Unassembled WGS sequence"/>
</dbReference>
<dbReference type="STRING" id="28117.BHV66_03570"/>
<accession>A0A1Q6F9X4</accession>
<keyword evidence="5" id="KW-0665">Pyrimidine biosynthesis</keyword>
<dbReference type="InterPro" id="IPR013785">
    <property type="entry name" value="Aldolase_TIM"/>
</dbReference>
<gene>
    <name evidence="13" type="ORF">BHV66_03570</name>
</gene>
<evidence type="ECO:0000256" key="9">
    <source>
        <dbReference type="ARBA" id="ARBA00049578"/>
    </source>
</evidence>
<evidence type="ECO:0000256" key="6">
    <source>
        <dbReference type="ARBA" id="ARBA00023002"/>
    </source>
</evidence>
<evidence type="ECO:0000256" key="8">
    <source>
        <dbReference type="ARBA" id="ARBA00048792"/>
    </source>
</evidence>
<comment type="catalytic activity">
    <reaction evidence="8">
        <text>5,6-dihydrouracil + NAD(+) = uracil + NADH + H(+)</text>
        <dbReference type="Rhea" id="RHEA:20189"/>
        <dbReference type="ChEBI" id="CHEBI:15378"/>
        <dbReference type="ChEBI" id="CHEBI:15901"/>
        <dbReference type="ChEBI" id="CHEBI:17568"/>
        <dbReference type="ChEBI" id="CHEBI:57540"/>
        <dbReference type="ChEBI" id="CHEBI:57945"/>
        <dbReference type="EC" id="1.3.1.1"/>
    </reaction>
</comment>
<comment type="caution">
    <text evidence="13">The sequence shown here is derived from an EMBL/GenBank/DDBJ whole genome shotgun (WGS) entry which is preliminary data.</text>
</comment>
<dbReference type="Pfam" id="PF01180">
    <property type="entry name" value="DHO_dh"/>
    <property type="match status" value="1"/>
</dbReference>
<organism evidence="13 14">
    <name type="scientific">Alistipes putredinis</name>
    <dbReference type="NCBI Taxonomy" id="28117"/>
    <lineage>
        <taxon>Bacteria</taxon>
        <taxon>Pseudomonadati</taxon>
        <taxon>Bacteroidota</taxon>
        <taxon>Bacteroidia</taxon>
        <taxon>Bacteroidales</taxon>
        <taxon>Rikenellaceae</taxon>
        <taxon>Alistipes</taxon>
    </lineage>
</organism>
<protein>
    <recommendedName>
        <fullName evidence="11">dihydrouracil dehydrogenase (NAD(+))</fullName>
        <ecNumber evidence="11">1.3.1.1</ecNumber>
    </recommendedName>
</protein>
<comment type="function">
    <text evidence="9">Involved in pyrimidine base degradation. Catalyzes physiologically the reduction of uracil to 5,6-dihydrouracil (DHU) by using NADH as a specific cosubstrate. It also catalyzes the reverse reaction and the reduction of thymine to 5,6-dihydrothymine (DHT).</text>
</comment>
<comment type="subunit">
    <text evidence="10">Heterotetramer of 2 PreA and 2 PreT subunits.</text>
</comment>
<evidence type="ECO:0000256" key="2">
    <source>
        <dbReference type="ARBA" id="ARBA00004725"/>
    </source>
</evidence>
<comment type="pathway">
    <text evidence="2">Pyrimidine metabolism; UMP biosynthesis via de novo pathway.</text>
</comment>
<comment type="catalytic activity">
    <reaction evidence="7">
        <text>5,6-dihydrothymine + NAD(+) = thymine + NADH + H(+)</text>
        <dbReference type="Rhea" id="RHEA:28791"/>
        <dbReference type="ChEBI" id="CHEBI:15378"/>
        <dbReference type="ChEBI" id="CHEBI:17821"/>
        <dbReference type="ChEBI" id="CHEBI:27468"/>
        <dbReference type="ChEBI" id="CHEBI:57540"/>
        <dbReference type="ChEBI" id="CHEBI:57945"/>
        <dbReference type="EC" id="1.3.1.1"/>
    </reaction>
</comment>
<dbReference type="PANTHER" id="PTHR43073">
    <property type="entry name" value="DIHYDROPYRIMIDINE DEHYDROGENASE [NADP(+)]"/>
    <property type="match status" value="1"/>
</dbReference>
<evidence type="ECO:0000256" key="11">
    <source>
        <dbReference type="ARBA" id="ARBA00049728"/>
    </source>
</evidence>
<dbReference type="PIRSF" id="PIRSF000164">
    <property type="entry name" value="DHO_oxidase"/>
    <property type="match status" value="1"/>
</dbReference>
<dbReference type="NCBIfam" id="NF005741">
    <property type="entry name" value="PRK07565.1"/>
    <property type="match status" value="1"/>
</dbReference>
<keyword evidence="3" id="KW-0285">Flavoprotein</keyword>
<evidence type="ECO:0000256" key="4">
    <source>
        <dbReference type="ARBA" id="ARBA00022643"/>
    </source>
</evidence>
<dbReference type="UniPathway" id="UPA00070"/>
<evidence type="ECO:0000313" key="14">
    <source>
        <dbReference type="Proteomes" id="UP000187417"/>
    </source>
</evidence>
<proteinExistence type="predicted"/>
<evidence type="ECO:0000313" key="13">
    <source>
        <dbReference type="EMBL" id="OKY95657.1"/>
    </source>
</evidence>
<sequence length="325" mass="35652">MRAKYLGLDLPSPIIVSSSPYTSNVKSVEQCAASGAGAVVLKSIFEEQILHHAAALDTVSDSAYGDAEVYLQRYLGEDYKAGFLRLVQEARSKTELPVIASINCVVDKGDWIEYATAMADAGASALELNIFIQSTDIHAQARELELNYAEIVGRVAGAVKIPVSVKLPMRLTNVFALSSALLGHGARGVVFFNRFFEPDVDVERMTFVESSPYSEPTELRNVLRMVAICSAVLPQLDLSVSTGVHDGEAAVKALLCGAEAVQVCTAIHQKGFEVIAEMNEYIDRWSERQGFGSLDEFRGRLNFKNDTSAMFQRVQYMKYFPSEAK</sequence>
<dbReference type="GO" id="GO:0044205">
    <property type="term" value="P:'de novo' UMP biosynthetic process"/>
    <property type="evidence" value="ECO:0007669"/>
    <property type="project" value="UniProtKB-UniPathway"/>
</dbReference>
<dbReference type="PANTHER" id="PTHR43073:SF2">
    <property type="entry name" value="DIHYDROPYRIMIDINE DEHYDROGENASE [NADP(+)]"/>
    <property type="match status" value="1"/>
</dbReference>
<dbReference type="InterPro" id="IPR012135">
    <property type="entry name" value="Dihydroorotate_DH_1_2"/>
</dbReference>
<dbReference type="EMBL" id="MNQH01000004">
    <property type="protein sequence ID" value="OKY95657.1"/>
    <property type="molecule type" value="Genomic_DNA"/>
</dbReference>
<keyword evidence="4" id="KW-0288">FMN</keyword>
<evidence type="ECO:0000259" key="12">
    <source>
        <dbReference type="Pfam" id="PF01180"/>
    </source>
</evidence>